<name>A0ACA9SAF3_9GLOM</name>
<gene>
    <name evidence="1" type="ORF">RPERSI_LOCUS28387</name>
</gene>
<evidence type="ECO:0000313" key="2">
    <source>
        <dbReference type="Proteomes" id="UP000789920"/>
    </source>
</evidence>
<accession>A0ACA9SAF3</accession>
<reference evidence="1" key="1">
    <citation type="submission" date="2021-06" db="EMBL/GenBank/DDBJ databases">
        <authorList>
            <person name="Kallberg Y."/>
            <person name="Tangrot J."/>
            <person name="Rosling A."/>
        </authorList>
    </citation>
    <scope>NUCLEOTIDE SEQUENCE</scope>
    <source>
        <strain evidence="1">MA461A</strain>
    </source>
</reference>
<dbReference type="EMBL" id="CAJVQC010103199">
    <property type="protein sequence ID" value="CAG8832231.1"/>
    <property type="molecule type" value="Genomic_DNA"/>
</dbReference>
<organism evidence="1 2">
    <name type="scientific">Racocetra persica</name>
    <dbReference type="NCBI Taxonomy" id="160502"/>
    <lineage>
        <taxon>Eukaryota</taxon>
        <taxon>Fungi</taxon>
        <taxon>Fungi incertae sedis</taxon>
        <taxon>Mucoromycota</taxon>
        <taxon>Glomeromycotina</taxon>
        <taxon>Glomeromycetes</taxon>
        <taxon>Diversisporales</taxon>
        <taxon>Gigasporaceae</taxon>
        <taxon>Racocetra</taxon>
    </lineage>
</organism>
<feature type="non-terminal residue" evidence="1">
    <location>
        <position position="1"/>
    </location>
</feature>
<evidence type="ECO:0000313" key="1">
    <source>
        <dbReference type="EMBL" id="CAG8832231.1"/>
    </source>
</evidence>
<sequence>HLRKHGDPTKSLCDYFEKQIKDLSQIINKLCSQKIIIYKESQHNFKIMLIESDLELKIRILDDSE</sequence>
<proteinExistence type="predicted"/>
<keyword evidence="2" id="KW-1185">Reference proteome</keyword>
<protein>
    <submittedName>
        <fullName evidence="1">18712_t:CDS:1</fullName>
    </submittedName>
</protein>
<dbReference type="Proteomes" id="UP000789920">
    <property type="component" value="Unassembled WGS sequence"/>
</dbReference>
<feature type="non-terminal residue" evidence="1">
    <location>
        <position position="65"/>
    </location>
</feature>
<comment type="caution">
    <text evidence="1">The sequence shown here is derived from an EMBL/GenBank/DDBJ whole genome shotgun (WGS) entry which is preliminary data.</text>
</comment>